<keyword evidence="2" id="KW-1185">Reference proteome</keyword>
<dbReference type="AlphaFoldDB" id="A0A369A0J3"/>
<dbReference type="Proteomes" id="UP000253517">
    <property type="component" value="Unassembled WGS sequence"/>
</dbReference>
<sequence>MKLRYISLGLEYNYYSKADNLLRYDFLLRTRFISNYFSREVRKYKIEVDGFNMLSIALLPDINNSYSSLTAINVLEVYLPFKRERYDLVRGTNDCNYYLELFERGFLEASKSSKIPLPILMDILQAFKLGGCLNKWTHKKKQFKSENLSIELKCEFDTNCFQLRLIVSSLASKEIFFNGIIARTEPDEVLFEKMFKDILIEDDKIIVTDNSDSPRFIINKIKAKQGILDYQIEGRSDVKDLLTYGL</sequence>
<reference evidence="1 2" key="1">
    <citation type="submission" date="2018-07" db="EMBL/GenBank/DDBJ databases">
        <title>Genomic Encyclopedia of Type Strains, Phase IV (KMG-IV): sequencing the most valuable type-strain genomes for metagenomic binning, comparative biology and taxonomic classification.</title>
        <authorList>
            <person name="Goeker M."/>
        </authorList>
    </citation>
    <scope>NUCLEOTIDE SEQUENCE [LARGE SCALE GENOMIC DNA]</scope>
    <source>
        <strain evidence="1 2">DSM 21410</strain>
    </source>
</reference>
<accession>A0A369A0J3</accession>
<dbReference type="RefSeq" id="WP_114366601.1">
    <property type="nucleotide sequence ID" value="NZ_BHZF01000013.1"/>
</dbReference>
<comment type="caution">
    <text evidence="1">The sequence shown here is derived from an EMBL/GenBank/DDBJ whole genome shotgun (WGS) entry which is preliminary data.</text>
</comment>
<name>A0A369A0J3_9FLAO</name>
<protein>
    <submittedName>
        <fullName evidence="1">Uncharacterized protein</fullName>
    </submittedName>
</protein>
<gene>
    <name evidence="1" type="ORF">DES35_1115</name>
</gene>
<evidence type="ECO:0000313" key="1">
    <source>
        <dbReference type="EMBL" id="RCX00994.1"/>
    </source>
</evidence>
<organism evidence="1 2">
    <name type="scientific">Schleiferia thermophila</name>
    <dbReference type="NCBI Taxonomy" id="884107"/>
    <lineage>
        <taxon>Bacteria</taxon>
        <taxon>Pseudomonadati</taxon>
        <taxon>Bacteroidota</taxon>
        <taxon>Flavobacteriia</taxon>
        <taxon>Flavobacteriales</taxon>
        <taxon>Schleiferiaceae</taxon>
        <taxon>Schleiferia</taxon>
    </lineage>
</organism>
<dbReference type="EMBL" id="QPJS01000011">
    <property type="protein sequence ID" value="RCX00994.1"/>
    <property type="molecule type" value="Genomic_DNA"/>
</dbReference>
<evidence type="ECO:0000313" key="2">
    <source>
        <dbReference type="Proteomes" id="UP000253517"/>
    </source>
</evidence>
<proteinExistence type="predicted"/>